<dbReference type="AlphaFoldDB" id="A0AA97JAG5"/>
<dbReference type="GO" id="GO:0005944">
    <property type="term" value="C:phosphatidylinositol 3-kinase complex, class IB"/>
    <property type="evidence" value="ECO:0007669"/>
    <property type="project" value="InterPro"/>
</dbReference>
<protein>
    <submittedName>
        <fullName evidence="3">Phosphoinositide 3-kinase regulatory subunit 6 isoform X1</fullName>
    </submittedName>
</protein>
<reference evidence="3" key="1">
    <citation type="submission" date="2025-08" db="UniProtKB">
        <authorList>
            <consortium name="RefSeq"/>
        </authorList>
    </citation>
    <scope>IDENTIFICATION</scope>
    <source>
        <tissue evidence="3">Blood</tissue>
    </source>
</reference>
<dbReference type="GO" id="GO:0007186">
    <property type="term" value="P:G protein-coupled receptor signaling pathway"/>
    <property type="evidence" value="ECO:0007669"/>
    <property type="project" value="TreeGrafter"/>
</dbReference>
<organism evidence="2 3">
    <name type="scientific">Eublepharis macularius</name>
    <name type="common">Leopard gecko</name>
    <name type="synonym">Cyrtodactylus macularius</name>
    <dbReference type="NCBI Taxonomy" id="481883"/>
    <lineage>
        <taxon>Eukaryota</taxon>
        <taxon>Metazoa</taxon>
        <taxon>Chordata</taxon>
        <taxon>Craniata</taxon>
        <taxon>Vertebrata</taxon>
        <taxon>Euteleostomi</taxon>
        <taxon>Lepidosauria</taxon>
        <taxon>Squamata</taxon>
        <taxon>Bifurcata</taxon>
        <taxon>Gekkota</taxon>
        <taxon>Eublepharidae</taxon>
        <taxon>Eublepharinae</taxon>
        <taxon>Eublepharis</taxon>
    </lineage>
</organism>
<evidence type="ECO:0000256" key="1">
    <source>
        <dbReference type="SAM" id="MobiDB-lite"/>
    </source>
</evidence>
<proteinExistence type="predicted"/>
<dbReference type="PANTHER" id="PTHR15593">
    <property type="entry name" value="PHOSPHATIDYLINOSITOL 3-KINASE REGULATORY SUBUNIT"/>
    <property type="match status" value="1"/>
</dbReference>
<dbReference type="RefSeq" id="XP_054833771.1">
    <property type="nucleotide sequence ID" value="XM_054977796.1"/>
</dbReference>
<dbReference type="GO" id="GO:0046935">
    <property type="term" value="F:1-phosphatidylinositol-3-kinase regulator activity"/>
    <property type="evidence" value="ECO:0007669"/>
    <property type="project" value="InterPro"/>
</dbReference>
<name>A0AA97JAG5_EUBMA</name>
<dbReference type="PANTHER" id="PTHR15593:SF1">
    <property type="entry name" value="PHOSPHOINOSITIDE 3-KINASE REGULATORY SUBUNIT 6"/>
    <property type="match status" value="1"/>
</dbReference>
<evidence type="ECO:0000313" key="2">
    <source>
        <dbReference type="Proteomes" id="UP001190640"/>
    </source>
</evidence>
<sequence length="763" mass="86793">MDKPTASCSSFPPTVENPEVESDFLRSVHALLRELDGHHPAFQSERGMLRWTLHKKIDRNPSNGVLLVKILVKELERAERCGYRQYIIPLLHTLMYTLVKAPGIPDDLYERVYDFCKKLLTLPKPYCTIGLHYARQLKLERTIPGILYQRMVSAEQSLKNDSFPYQEKVFMFADPYLLSDAVCRAVVTEIKAARTSQCIRSCMIYVVEHVLREGLKDHCDFRTLQAILQEKPLDMIEHCFQQVVAAIEHAGRDMSAECNQYVEELEKIYSALLSTSSSKKDEEEATAERSPGIPLPNPNISFHLWTDEDQLWKELVLFIRPQSQSGEEDSLSQELDSFEIQDFDCCEQARFSVLSTDSGIERDLPMPGDEVPEAEPRLQRKGGIKKRASTLDCLSLLQTGSNGQGTKPAGKLHRKCGGSIMEPIAQMKRLHTARVLVLGDDRVLARLVQAYYSLRKRESRRAYLTPRLKVQFYYVPVMEEQPSSCPMEEYALPDMTQPCELSAYLGRVDPWYESNINTLCHMIPKLATMPSSPSKNSVSDLFIIDVIAYYVRLGLQPIFFQVYAVKLFFKNAVLEPAEDIFLIQLHVTLEEFDPTRDNLLMKKKTGVEVPGADVTLMYKKVLLSNREKEETVSLRSTGLVMKAIPSDETEDLVCLNVNIAEVLKTSNLSGRSYSLVTNKIRTRNINMQSTEQRSFAVCLDKDSRRVYRNVIGIEVSPCLEPSYCLQKTRDRRTSLPGDEDVGLAKYLPKSLLLPINTFAGIIQ</sequence>
<accession>A0AA97JAG5</accession>
<evidence type="ECO:0000313" key="3">
    <source>
        <dbReference type="RefSeq" id="XP_054833771.1"/>
    </source>
</evidence>
<keyword evidence="2" id="KW-1185">Reference proteome</keyword>
<gene>
    <name evidence="3" type="primary">PIK3R6</name>
</gene>
<dbReference type="InterPro" id="IPR019522">
    <property type="entry name" value="PIK3R5/6"/>
</dbReference>
<dbReference type="CTD" id="146850"/>
<dbReference type="Proteomes" id="UP001190640">
    <property type="component" value="Chromosome 4"/>
</dbReference>
<dbReference type="GeneID" id="129328616"/>
<dbReference type="KEGG" id="emc:129328616"/>
<feature type="region of interest" description="Disordered" evidence="1">
    <location>
        <begin position="359"/>
        <end position="382"/>
    </location>
</feature>
<dbReference type="Pfam" id="PF10486">
    <property type="entry name" value="PI3K_1B_p101"/>
    <property type="match status" value="2"/>
</dbReference>